<reference evidence="2" key="1">
    <citation type="submission" date="2019-09" db="EMBL/GenBank/DDBJ databases">
        <title>Draft genome information of white flower Hibiscus syriacus.</title>
        <authorList>
            <person name="Kim Y.-M."/>
        </authorList>
    </citation>
    <scope>NUCLEOTIDE SEQUENCE [LARGE SCALE GENOMIC DNA]</scope>
    <source>
        <strain evidence="2">YM2019G1</strain>
    </source>
</reference>
<sequence length="799" mass="87788">MLPQARHRAIKQGRFKPEKSNLSYADLHHEVLKGGDVSVDSSLKHTKQHTDLKADKEDELVKYMSHLPSYLERGANPQEKVLNVGVLPWGRLEKWQCSNKQILYRSISSPSSNTSSSFSTDESSARSSRGHSWSPASQRLQPPSLQTHLMSVPVEGHFPFEKTSRGSVGKLQDPKASESTSFAAHGKFKREGKSFCKTNPRMKFEKCKRMEIVPKISSASSIVPNGVKDYAASYDKVKMKNQVGEVLKKVEKFEEVIPNGDKVIVTEKRNTVVLLLPGDLPNMDHSGEGDLSNLAAKSSQKKQNLDRGPSWKHLKSEHFQIKVTGFNSSGNNIPSERSHSVPRATRIESNSSRSRNLEERRSNETTVKPNANEAWKGSDAKGSKAAYEKVRSTSPSVVLASAWIYKILRMLFLLVLILVVVTNSMLKAEAGLNSTEGACKSSEQLRHSALHLQSAKVKSDMASHCTNNVNDSTQNKVCGSSAVQALLRVQVKNGLPLFTFAVDNESNILAATVKMSSASGKGQDYVPNIVAQMKVSGSEFSHLSRPNYVDQFSIREFVLLTLDLGQSNPQASDFQSRNEQAAIVVKIPKRNRRIPIRDGYLIDKCNSLAEATLKERRPGVKLEFDSGKIGPLMDGPDISAAVILPSGVHSVPNKGEPSSLIQRWKSGGACDCGGWDLGCKLGVLSNKSQFSHGSDFELFFQGGDQDKKPFFSLAAFKDGIYSVEFNSSLSLMQAFSICIAVWDSRKNSVLSEPEPVTTSEERTSGKNILNGRLNAPNPIEGDTAARYVQYPPVSPVGRV</sequence>
<feature type="compositionally biased region" description="Polar residues" evidence="1">
    <location>
        <begin position="325"/>
        <end position="335"/>
    </location>
</feature>
<dbReference type="Pfam" id="PF12043">
    <property type="entry name" value="DUF3527"/>
    <property type="match status" value="1"/>
</dbReference>
<comment type="caution">
    <text evidence="2">The sequence shown here is derived from an EMBL/GenBank/DDBJ whole genome shotgun (WGS) entry which is preliminary data.</text>
</comment>
<feature type="compositionally biased region" description="Low complexity" evidence="1">
    <location>
        <begin position="107"/>
        <end position="134"/>
    </location>
</feature>
<proteinExistence type="predicted"/>
<evidence type="ECO:0000313" key="2">
    <source>
        <dbReference type="EMBL" id="KAE8656784.1"/>
    </source>
</evidence>
<protein>
    <submittedName>
        <fullName evidence="2">Phosphatidylinositol:ceramide inositolphosphotransferase-like</fullName>
    </submittedName>
</protein>
<feature type="region of interest" description="Disordered" evidence="1">
    <location>
        <begin position="163"/>
        <end position="182"/>
    </location>
</feature>
<dbReference type="AlphaFoldDB" id="A0A6A2XSA0"/>
<feature type="region of interest" description="Disordered" evidence="1">
    <location>
        <begin position="284"/>
        <end position="311"/>
    </location>
</feature>
<dbReference type="PANTHER" id="PTHR31390">
    <property type="entry name" value="EXPRESSED PROTEIN"/>
    <property type="match status" value="1"/>
</dbReference>
<evidence type="ECO:0000313" key="3">
    <source>
        <dbReference type="Proteomes" id="UP000436088"/>
    </source>
</evidence>
<dbReference type="PANTHER" id="PTHR31390:SF4">
    <property type="entry name" value="DUF3527 DOMAIN-CONTAINING PROTEIN"/>
    <property type="match status" value="1"/>
</dbReference>
<accession>A0A6A2XSA0</accession>
<dbReference type="GO" id="GO:0016740">
    <property type="term" value="F:transferase activity"/>
    <property type="evidence" value="ECO:0007669"/>
    <property type="project" value="UniProtKB-KW"/>
</dbReference>
<dbReference type="Proteomes" id="UP000436088">
    <property type="component" value="Unassembled WGS sequence"/>
</dbReference>
<dbReference type="InterPro" id="IPR021916">
    <property type="entry name" value="DUF3527"/>
</dbReference>
<keyword evidence="3" id="KW-1185">Reference proteome</keyword>
<dbReference type="EMBL" id="VEPZ02001762">
    <property type="protein sequence ID" value="KAE8656784.1"/>
    <property type="molecule type" value="Genomic_DNA"/>
</dbReference>
<feature type="region of interest" description="Disordered" evidence="1">
    <location>
        <begin position="750"/>
        <end position="775"/>
    </location>
</feature>
<organism evidence="2 3">
    <name type="scientific">Hibiscus syriacus</name>
    <name type="common">Rose of Sharon</name>
    <dbReference type="NCBI Taxonomy" id="106335"/>
    <lineage>
        <taxon>Eukaryota</taxon>
        <taxon>Viridiplantae</taxon>
        <taxon>Streptophyta</taxon>
        <taxon>Embryophyta</taxon>
        <taxon>Tracheophyta</taxon>
        <taxon>Spermatophyta</taxon>
        <taxon>Magnoliopsida</taxon>
        <taxon>eudicotyledons</taxon>
        <taxon>Gunneridae</taxon>
        <taxon>Pentapetalae</taxon>
        <taxon>rosids</taxon>
        <taxon>malvids</taxon>
        <taxon>Malvales</taxon>
        <taxon>Malvaceae</taxon>
        <taxon>Malvoideae</taxon>
        <taxon>Hibiscus</taxon>
    </lineage>
</organism>
<feature type="region of interest" description="Disordered" evidence="1">
    <location>
        <begin position="325"/>
        <end position="381"/>
    </location>
</feature>
<evidence type="ECO:0000256" key="1">
    <source>
        <dbReference type="SAM" id="MobiDB-lite"/>
    </source>
</evidence>
<feature type="region of interest" description="Disordered" evidence="1">
    <location>
        <begin position="107"/>
        <end position="143"/>
    </location>
</feature>
<gene>
    <name evidence="2" type="ORF">F3Y22_tig00116997pilonHSYRG00339</name>
</gene>
<name>A0A6A2XSA0_HIBSY</name>